<evidence type="ECO:0000313" key="2">
    <source>
        <dbReference type="EMBL" id="MCK8779751.1"/>
    </source>
</evidence>
<dbReference type="RefSeq" id="WP_248682459.1">
    <property type="nucleotide sequence ID" value="NZ_JALPRY010000008.1"/>
</dbReference>
<gene>
    <name evidence="2" type="ORF">M0654_07095</name>
</gene>
<protein>
    <submittedName>
        <fullName evidence="2">TIGR02588 family protein</fullName>
    </submittedName>
</protein>
<evidence type="ECO:0000256" key="1">
    <source>
        <dbReference type="SAM" id="Phobius"/>
    </source>
</evidence>
<dbReference type="InterPro" id="IPR013417">
    <property type="entry name" value="CHP02588"/>
</dbReference>
<evidence type="ECO:0000313" key="3">
    <source>
        <dbReference type="Proteomes" id="UP001202827"/>
    </source>
</evidence>
<dbReference type="NCBIfam" id="TIGR02588">
    <property type="entry name" value="TIGR02588 family protein"/>
    <property type="match status" value="1"/>
</dbReference>
<name>A0ABT0IPE1_9HYPH</name>
<keyword evidence="1" id="KW-1133">Transmembrane helix</keyword>
<keyword evidence="1" id="KW-0812">Transmembrane</keyword>
<keyword evidence="1" id="KW-0472">Membrane</keyword>
<dbReference type="Proteomes" id="UP001202827">
    <property type="component" value="Unassembled WGS sequence"/>
</dbReference>
<dbReference type="EMBL" id="JALPRY010000008">
    <property type="protein sequence ID" value="MCK8779751.1"/>
    <property type="molecule type" value="Genomic_DNA"/>
</dbReference>
<proteinExistence type="predicted"/>
<keyword evidence="3" id="KW-1185">Reference proteome</keyword>
<comment type="caution">
    <text evidence="2">The sequence shown here is derived from an EMBL/GenBank/DDBJ whole genome shotgun (WGS) entry which is preliminary data.</text>
</comment>
<organism evidence="2 3">
    <name type="scientific">Neorhizobium turbinariae</name>
    <dbReference type="NCBI Taxonomy" id="2937795"/>
    <lineage>
        <taxon>Bacteria</taxon>
        <taxon>Pseudomonadati</taxon>
        <taxon>Pseudomonadota</taxon>
        <taxon>Alphaproteobacteria</taxon>
        <taxon>Hyphomicrobiales</taxon>
        <taxon>Rhizobiaceae</taxon>
        <taxon>Rhizobium/Agrobacterium group</taxon>
        <taxon>Neorhizobium</taxon>
    </lineage>
</organism>
<accession>A0ABT0IPE1</accession>
<reference evidence="2 3" key="1">
    <citation type="submission" date="2022-04" db="EMBL/GenBank/DDBJ databases">
        <title>Rhizobium coralii sp. nov., isolated from coral Turbinaria peltata.</title>
        <authorList>
            <person name="Sun H."/>
        </authorList>
    </citation>
    <scope>NUCLEOTIDE SEQUENCE [LARGE SCALE GENOMIC DNA]</scope>
    <source>
        <strain evidence="2 3">NTR19</strain>
    </source>
</reference>
<feature type="transmembrane region" description="Helical" evidence="1">
    <location>
        <begin position="16"/>
        <end position="38"/>
    </location>
</feature>
<sequence length="135" mass="14309">MSKRPEPNIETQEPHWIEWATGVVSALLVLGLIGSVGYDAVTKEQAPPDFTIEAKPAERTSAGYRIRFDITNTSTKTAAAVNVRGEARNADGTVEGAETTFDYVPAGSSASGALIFSQDPTGLEVHIRAAGYSDP</sequence>